<feature type="compositionally biased region" description="Low complexity" evidence="1">
    <location>
        <begin position="98"/>
        <end position="115"/>
    </location>
</feature>
<sequence>MEGEIPPLLPVEQPLTSPTTPGKTASRDILFGETGISKGSSPVKYGRRSKIAKFRADLGSSTHPRNFKTIRIELPNASAGTSSRKRPLSPPDGDSDTETLSPLSPLTPMLSSQSTVSKDKSEERWSIEGLGSLVWIHVNQAGQAFDAEVNGDKGGYMWWPAKSIGMLKREIIVRPYGSLGTSAATIRVQNPCNHNILSLTDSLGRPRFGSPSSYRGTASVFASPKKKQKRDLSTIDASWQAAVFEILRDKEDEDDGLPPIEFALSAASRYASVSASQSTVTSPKRNTKTTWKQKKRSNGIEVIDLDTQGDVESDWDPPEPDEMLDIPGELVLARDRADRRIAHWPAKLLAYIPPPKPKKKTRQKEPKYRVLWLDDTEQEVPRDWFYACHEPEFGTCEIGKFVSDHLDNGDDGDEDDSANTSRNTNNHSSDTGFLPPSPSPSPVPFPSLSCAFNDLSIRAQLAYIKPILLAILNENYAPAKGRHDSFMKGGKARAGLGASAGLRGTIPPRDVDKLQRHLCDWCLRDEVRASNKSDFESVLLNDSIEEVAEIRHPLEHIFNAASPSKSLSVSGAQNTDYHSSKENIYPDNGGVGSSAMSKGFSPALTDIDLPPSPPPVPPTSSMVSLLSEDNEGSSDGRNKDTVTVGGARLTLERQKGCALYENLTGLEKITYCFNVLLPEAVLQLLLWRNDHRTSVELLSDFEEAELHEKAEKLAEETDWVFDIVRLREMKVRQLKRQAAKNASTSGRDTAVRTRTSSRSRRIPDRYHQV</sequence>
<feature type="compositionally biased region" description="Basic residues" evidence="1">
    <location>
        <begin position="285"/>
        <end position="295"/>
    </location>
</feature>
<comment type="caution">
    <text evidence="2">The sequence shown here is derived from an EMBL/GenBank/DDBJ whole genome shotgun (WGS) entry which is preliminary data.</text>
</comment>
<evidence type="ECO:0000256" key="1">
    <source>
        <dbReference type="SAM" id="MobiDB-lite"/>
    </source>
</evidence>
<dbReference type="EMBL" id="JANVFT010000018">
    <property type="protein sequence ID" value="KAJ4498010.1"/>
    <property type="molecule type" value="Genomic_DNA"/>
</dbReference>
<dbReference type="Proteomes" id="UP001150217">
    <property type="component" value="Unassembled WGS sequence"/>
</dbReference>
<protein>
    <recommendedName>
        <fullName evidence="4">PWWP domain-containing protein</fullName>
    </recommendedName>
</protein>
<feature type="compositionally biased region" description="Polar residues" evidence="1">
    <location>
        <begin position="418"/>
        <end position="431"/>
    </location>
</feature>
<evidence type="ECO:0000313" key="3">
    <source>
        <dbReference type="Proteomes" id="UP001150217"/>
    </source>
</evidence>
<name>A0ABQ8VTX1_9AGAR</name>
<feature type="compositionally biased region" description="Polar residues" evidence="1">
    <location>
        <begin position="14"/>
        <end position="23"/>
    </location>
</feature>
<evidence type="ECO:0000313" key="2">
    <source>
        <dbReference type="EMBL" id="KAJ4498010.1"/>
    </source>
</evidence>
<evidence type="ECO:0008006" key="4">
    <source>
        <dbReference type="Google" id="ProtNLM"/>
    </source>
</evidence>
<keyword evidence="3" id="KW-1185">Reference proteome</keyword>
<feature type="region of interest" description="Disordered" evidence="1">
    <location>
        <begin position="406"/>
        <end position="440"/>
    </location>
</feature>
<feature type="compositionally biased region" description="Low complexity" evidence="1">
    <location>
        <begin position="273"/>
        <end position="282"/>
    </location>
</feature>
<accession>A0ABQ8VTX1</accession>
<feature type="region of interest" description="Disordered" evidence="1">
    <location>
        <begin position="737"/>
        <end position="769"/>
    </location>
</feature>
<proteinExistence type="predicted"/>
<feature type="region of interest" description="Disordered" evidence="1">
    <location>
        <begin position="568"/>
        <end position="641"/>
    </location>
</feature>
<feature type="compositionally biased region" description="Polar residues" evidence="1">
    <location>
        <begin position="568"/>
        <end position="577"/>
    </location>
</feature>
<gene>
    <name evidence="2" type="ORF">C8R41DRAFT_820511</name>
</gene>
<feature type="region of interest" description="Disordered" evidence="1">
    <location>
        <begin position="1"/>
        <end position="122"/>
    </location>
</feature>
<feature type="region of interest" description="Disordered" evidence="1">
    <location>
        <begin position="273"/>
        <end position="295"/>
    </location>
</feature>
<reference evidence="2" key="1">
    <citation type="submission" date="2022-08" db="EMBL/GenBank/DDBJ databases">
        <title>A Global Phylogenomic Analysis of the Shiitake Genus Lentinula.</title>
        <authorList>
            <consortium name="DOE Joint Genome Institute"/>
            <person name="Sierra-Patev S."/>
            <person name="Min B."/>
            <person name="Naranjo-Ortiz M."/>
            <person name="Looney B."/>
            <person name="Konkel Z."/>
            <person name="Slot J.C."/>
            <person name="Sakamoto Y."/>
            <person name="Steenwyk J.L."/>
            <person name="Rokas A."/>
            <person name="Carro J."/>
            <person name="Camarero S."/>
            <person name="Ferreira P."/>
            <person name="Molpeceres G."/>
            <person name="Ruiz-Duenas F.J."/>
            <person name="Serrano A."/>
            <person name="Henrissat B."/>
            <person name="Drula E."/>
            <person name="Hughes K.W."/>
            <person name="Mata J.L."/>
            <person name="Ishikawa N.K."/>
            <person name="Vargas-Isla R."/>
            <person name="Ushijima S."/>
            <person name="Smith C.A."/>
            <person name="Ahrendt S."/>
            <person name="Andreopoulos W."/>
            <person name="He G."/>
            <person name="Labutti K."/>
            <person name="Lipzen A."/>
            <person name="Ng V."/>
            <person name="Riley R."/>
            <person name="Sandor L."/>
            <person name="Barry K."/>
            <person name="Martinez A.T."/>
            <person name="Xiao Y."/>
            <person name="Gibbons J.G."/>
            <person name="Terashima K."/>
            <person name="Grigoriev I.V."/>
            <person name="Hibbett D.S."/>
        </authorList>
    </citation>
    <scope>NUCLEOTIDE SEQUENCE</scope>
    <source>
        <strain evidence="2">RHP3577 ss4</strain>
    </source>
</reference>
<organism evidence="2 3">
    <name type="scientific">Lentinula lateritia</name>
    <dbReference type="NCBI Taxonomy" id="40482"/>
    <lineage>
        <taxon>Eukaryota</taxon>
        <taxon>Fungi</taxon>
        <taxon>Dikarya</taxon>
        <taxon>Basidiomycota</taxon>
        <taxon>Agaricomycotina</taxon>
        <taxon>Agaricomycetes</taxon>
        <taxon>Agaricomycetidae</taxon>
        <taxon>Agaricales</taxon>
        <taxon>Marasmiineae</taxon>
        <taxon>Omphalotaceae</taxon>
        <taxon>Lentinula</taxon>
    </lineage>
</organism>